<sequence length="279" mass="31165">MSTTDSRNLLTDNPALYEARFPDPDHVAARFVDDIVRTYLPARVNSPERHRNSILDLGCGTGRDLGYLADRGYRCVGLDRSEAMVSYARLHHRSAAFAVDDLREFSLGAYFDAIICLDSSLLYCHTDLELESCLSSCRHHLRDGGLLVAEMRNGAFFLGNTELLDHPTCSSFSWQGDTWQAETTLWIDHAAQLLRRRRRWSVSGESDDLLQTSAWRLLFPVELTSHLRRAGFRVKAIFDTPGPRAESGWPTPTHPAELPGLLGGASLTGDRLHVVAEAI</sequence>
<keyword evidence="2" id="KW-0489">Methyltransferase</keyword>
<dbReference type="Gene3D" id="2.20.130.10">
    <property type="entry name" value="CAC2371-like domains"/>
    <property type="match status" value="1"/>
</dbReference>
<dbReference type="InterPro" id="IPR029063">
    <property type="entry name" value="SAM-dependent_MTases_sf"/>
</dbReference>
<evidence type="ECO:0000259" key="1">
    <source>
        <dbReference type="Pfam" id="PF13649"/>
    </source>
</evidence>
<feature type="domain" description="Methyltransferase" evidence="1">
    <location>
        <begin position="54"/>
        <end position="145"/>
    </location>
</feature>
<gene>
    <name evidence="2" type="ORF">F8M49_00930</name>
</gene>
<comment type="caution">
    <text evidence="2">The sequence shown here is derived from an EMBL/GenBank/DDBJ whole genome shotgun (WGS) entry which is preliminary data.</text>
</comment>
<evidence type="ECO:0000313" key="3">
    <source>
        <dbReference type="Proteomes" id="UP001275440"/>
    </source>
</evidence>
<dbReference type="Pfam" id="PF13649">
    <property type="entry name" value="Methyltransf_25"/>
    <property type="match status" value="1"/>
</dbReference>
<dbReference type="PANTHER" id="PTHR43464">
    <property type="entry name" value="METHYLTRANSFERASE"/>
    <property type="match status" value="1"/>
</dbReference>
<dbReference type="PANTHER" id="PTHR43464:SF92">
    <property type="entry name" value="SLR1071 PROTEIN"/>
    <property type="match status" value="1"/>
</dbReference>
<dbReference type="Proteomes" id="UP001275440">
    <property type="component" value="Unassembled WGS sequence"/>
</dbReference>
<accession>A0ABU3WLJ7</accession>
<keyword evidence="2" id="KW-0808">Transferase</keyword>
<dbReference type="SUPFAM" id="SSF53335">
    <property type="entry name" value="S-adenosyl-L-methionine-dependent methyltransferases"/>
    <property type="match status" value="1"/>
</dbReference>
<dbReference type="GO" id="GO:0008168">
    <property type="term" value="F:methyltransferase activity"/>
    <property type="evidence" value="ECO:0007669"/>
    <property type="project" value="UniProtKB-KW"/>
</dbReference>
<evidence type="ECO:0000313" key="2">
    <source>
        <dbReference type="EMBL" id="MDV2474323.1"/>
    </source>
</evidence>
<organism evidence="2 3">
    <name type="scientific">Rhodococcus zopfii</name>
    <dbReference type="NCBI Taxonomy" id="43772"/>
    <lineage>
        <taxon>Bacteria</taxon>
        <taxon>Bacillati</taxon>
        <taxon>Actinomycetota</taxon>
        <taxon>Actinomycetes</taxon>
        <taxon>Mycobacteriales</taxon>
        <taxon>Nocardiaceae</taxon>
        <taxon>Rhodococcus</taxon>
    </lineage>
</organism>
<dbReference type="CDD" id="cd02440">
    <property type="entry name" value="AdoMet_MTases"/>
    <property type="match status" value="1"/>
</dbReference>
<protein>
    <submittedName>
        <fullName evidence="2">Class I SAM-dependent methyltransferase</fullName>
    </submittedName>
</protein>
<keyword evidence="3" id="KW-1185">Reference proteome</keyword>
<name>A0ABU3WLJ7_9NOCA</name>
<dbReference type="InterPro" id="IPR041698">
    <property type="entry name" value="Methyltransf_25"/>
</dbReference>
<dbReference type="EMBL" id="WBMO01000001">
    <property type="protein sequence ID" value="MDV2474323.1"/>
    <property type="molecule type" value="Genomic_DNA"/>
</dbReference>
<dbReference type="GO" id="GO:0032259">
    <property type="term" value="P:methylation"/>
    <property type="evidence" value="ECO:0007669"/>
    <property type="project" value="UniProtKB-KW"/>
</dbReference>
<dbReference type="Gene3D" id="3.40.50.150">
    <property type="entry name" value="Vaccinia Virus protein VP39"/>
    <property type="match status" value="1"/>
</dbReference>
<reference evidence="2 3" key="1">
    <citation type="submission" date="2019-10" db="EMBL/GenBank/DDBJ databases">
        <title>Draft Genome Assembly of Rhodococcus zopfii DSM44189.</title>
        <authorList>
            <person name="Sutton J.M."/>
            <person name="Akob D.M."/>
            <person name="Bushman T.J."/>
        </authorList>
    </citation>
    <scope>NUCLEOTIDE SEQUENCE [LARGE SCALE GENOMIC DNA]</scope>
    <source>
        <strain evidence="2 3">DSM 44189</strain>
    </source>
</reference>
<dbReference type="RefSeq" id="WP_072813965.1">
    <property type="nucleotide sequence ID" value="NZ_JAHWLX010000021.1"/>
</dbReference>
<proteinExistence type="predicted"/>